<dbReference type="InterPro" id="IPR016024">
    <property type="entry name" value="ARM-type_fold"/>
</dbReference>
<reference evidence="5" key="1">
    <citation type="submission" date="2015-05" db="EMBL/GenBank/DDBJ databases">
        <authorList>
            <person name="Wang D.B."/>
            <person name="Wang M."/>
        </authorList>
    </citation>
    <scope>NUCLEOTIDE SEQUENCE</scope>
    <source>
        <strain evidence="5">36-1</strain>
    </source>
</reference>
<evidence type="ECO:0000256" key="2">
    <source>
        <dbReference type="SAM" id="MobiDB-lite"/>
    </source>
</evidence>
<dbReference type="GO" id="GO:0005634">
    <property type="term" value="C:nucleus"/>
    <property type="evidence" value="ECO:0007669"/>
    <property type="project" value="TreeGrafter"/>
</dbReference>
<feature type="compositionally biased region" description="Polar residues" evidence="2">
    <location>
        <begin position="34"/>
        <end position="64"/>
    </location>
</feature>
<dbReference type="PANTHER" id="PTHR12048:SF0">
    <property type="entry name" value="CCAAT_ENHANCER-BINDING PROTEIN ZETA"/>
    <property type="match status" value="1"/>
</dbReference>
<feature type="compositionally biased region" description="Polar residues" evidence="2">
    <location>
        <begin position="84"/>
        <end position="98"/>
    </location>
</feature>
<dbReference type="PANTHER" id="PTHR12048">
    <property type="entry name" value="CCAAT-BINDING FACTOR-RELATED"/>
    <property type="match status" value="1"/>
</dbReference>
<feature type="region of interest" description="Disordered" evidence="2">
    <location>
        <begin position="766"/>
        <end position="786"/>
    </location>
</feature>
<dbReference type="AlphaFoldDB" id="A0A2U3DZD3"/>
<dbReference type="Proteomes" id="UP001287286">
    <property type="component" value="Unassembled WGS sequence"/>
</dbReference>
<reference evidence="4 7" key="4">
    <citation type="journal article" date="2024" name="Microbiol. Resour. Announc.">
        <title>Genome annotations for the ascomycete fungi Trichoderma harzianum, Trichoderma aggressivum, and Purpureocillium lilacinum.</title>
        <authorList>
            <person name="Beijen E.P.W."/>
            <person name="Ohm R.A."/>
        </authorList>
    </citation>
    <scope>NUCLEOTIDE SEQUENCE [LARGE SCALE GENOMIC DNA]</scope>
    <source>
        <strain evidence="4 7">CBS 150709</strain>
    </source>
</reference>
<feature type="region of interest" description="Disordered" evidence="2">
    <location>
        <begin position="198"/>
        <end position="254"/>
    </location>
</feature>
<reference evidence="5 6" key="2">
    <citation type="journal article" date="2016" name="Front. Microbiol.">
        <title>Genome and transcriptome sequences reveal the specific parasitism of the nematophagous Purpureocillium lilacinum 36-1.</title>
        <authorList>
            <person name="Xie J."/>
            <person name="Li S."/>
            <person name="Mo C."/>
            <person name="Xiao X."/>
            <person name="Peng D."/>
            <person name="Wang G."/>
            <person name="Xiao Y."/>
        </authorList>
    </citation>
    <scope>NUCLEOTIDE SEQUENCE [LARGE SCALE GENOMIC DNA]</scope>
    <source>
        <strain evidence="5 6">36-1</strain>
    </source>
</reference>
<feature type="compositionally biased region" description="Acidic residues" evidence="2">
    <location>
        <begin position="1004"/>
        <end position="1013"/>
    </location>
</feature>
<comment type="similarity">
    <text evidence="1">Belongs to the CBF/MAK21 family.</text>
</comment>
<feature type="region of interest" description="Disordered" evidence="2">
    <location>
        <begin position="569"/>
        <end position="612"/>
    </location>
</feature>
<organism evidence="5 6">
    <name type="scientific">Purpureocillium lilacinum</name>
    <name type="common">Paecilomyces lilacinus</name>
    <dbReference type="NCBI Taxonomy" id="33203"/>
    <lineage>
        <taxon>Eukaryota</taxon>
        <taxon>Fungi</taxon>
        <taxon>Dikarya</taxon>
        <taxon>Ascomycota</taxon>
        <taxon>Pezizomycotina</taxon>
        <taxon>Sordariomycetes</taxon>
        <taxon>Hypocreomycetidae</taxon>
        <taxon>Hypocreales</taxon>
        <taxon>Ophiocordycipitaceae</taxon>
        <taxon>Purpureocillium</taxon>
    </lineage>
</organism>
<feature type="region of interest" description="Disordered" evidence="2">
    <location>
        <begin position="942"/>
        <end position="1024"/>
    </location>
</feature>
<evidence type="ECO:0000313" key="6">
    <source>
        <dbReference type="Proteomes" id="UP000245956"/>
    </source>
</evidence>
<feature type="compositionally biased region" description="Basic and acidic residues" evidence="2">
    <location>
        <begin position="773"/>
        <end position="786"/>
    </location>
</feature>
<evidence type="ECO:0000256" key="1">
    <source>
        <dbReference type="ARBA" id="ARBA00007797"/>
    </source>
</evidence>
<feature type="region of interest" description="Disordered" evidence="2">
    <location>
        <begin position="20"/>
        <end position="181"/>
    </location>
</feature>
<comment type="caution">
    <text evidence="5">The sequence shown here is derived from an EMBL/GenBank/DDBJ whole genome shotgun (WGS) entry which is preliminary data.</text>
</comment>
<feature type="compositionally biased region" description="Acidic residues" evidence="2">
    <location>
        <begin position="207"/>
        <end position="241"/>
    </location>
</feature>
<feature type="domain" description="CCAAT-binding factor" evidence="3">
    <location>
        <begin position="660"/>
        <end position="813"/>
    </location>
</feature>
<proteinExistence type="inferred from homology"/>
<dbReference type="InterPro" id="IPR040155">
    <property type="entry name" value="CEBPZ/Mak21-like"/>
</dbReference>
<dbReference type="InterPro" id="IPR005612">
    <property type="entry name" value="CCAAT-binding_factor"/>
</dbReference>
<evidence type="ECO:0000313" key="7">
    <source>
        <dbReference type="Proteomes" id="UP001287286"/>
    </source>
</evidence>
<dbReference type="Proteomes" id="UP000245956">
    <property type="component" value="Unassembled WGS sequence"/>
</dbReference>
<evidence type="ECO:0000313" key="4">
    <source>
        <dbReference type="EMBL" id="KAK4088761.1"/>
    </source>
</evidence>
<gene>
    <name evidence="5" type="ORF">PCL_02951</name>
    <name evidence="4" type="ORF">Purlil1_6972</name>
</gene>
<reference evidence="4" key="3">
    <citation type="submission" date="2023-11" db="EMBL/GenBank/DDBJ databases">
        <authorList>
            <person name="Beijen E."/>
            <person name="Ohm R.A."/>
        </authorList>
    </citation>
    <scope>NUCLEOTIDE SEQUENCE</scope>
    <source>
        <strain evidence="4">CBS 150709</strain>
    </source>
</reference>
<evidence type="ECO:0000259" key="3">
    <source>
        <dbReference type="Pfam" id="PF03914"/>
    </source>
</evidence>
<evidence type="ECO:0000313" key="5">
    <source>
        <dbReference type="EMBL" id="PWI67597.1"/>
    </source>
</evidence>
<name>A0A2U3DZD3_PURLI</name>
<sequence length="1050" mass="114999">MPDVVVDASVGVAVAVDPHLSTCSGVGTDKIDPFNSSKKSSETTDSLLQKSPAETPSSHRSSSLDIAMPKPSKKGKGQRPPKEGQQSFNQDALAQLTSRIDKSLGGGDHKRKQPPTAASDKQHPKRQRASTDAPPRDAKGASDDQAALLAEIKALGGDESDLELINGVDSDDETYAQDSKKPIDKALKEELAALSKELGFAAIVPEEASDADDGPDEEEEEDEEDVDEEEDDEDEDDADEDVAPRKPGGMTFEPLADWHSAGLRSLPGPTTDQLGSFMSAVESLKQYAKSLLEQDAAKYRGSVFASSSHKFLSTIMSSGTLTDKVSALTLAIQESPVHNIRAFDALMNLASKKSRAQAIGAIGALVDLLGPGTLLPSDRRLKTFQSQPGLLGALQRNSIKSWDPSQRLPGKVTEAHLIAWAYEDWLKATYFKIIQLLEVWCSDEIEYSRMKAVDFVYGLLKEKPEQESNLLTLLVNKLGDRDRKIASRASYLLLQLQVSHPGMKPIIIRSIEQDILLHPSQDTRSKYYAINTLNQTILSNKEPEVAESLVRIYFDIFVTLLKTGSLGIGAQSNQDNRKEAKIQGGKPNGKPKGKPPVKQGKPGSEKPSVPETEAADKLVSAVLTGVNRAAPFVGANDAIMENHLNTLFTIAHSANFNTGIQALLLIQHLSSARNLATDRFYRTLYESLLDPRLVTSSKQSLYLNLLLRALKNDVDVRRVKAFAKRMLQITGMHQPPFVCGLLYVISQLRQTFPDLSTLVEDPETSVFDDDDAKDQPLYDGRKRDPEHSNAHRSCLWEMIPVQTHFHPSVSVFAAALLDKTRKMPKPDMESHSLIRFLDKFVYRNPKSTDSARGASIMQPLRATKDLGDIWLGSRGAGATSAPVNSAAFWNKNVQDVAAEDVFFHEYFQHMAKEPKEKAKKETSGEGDEENDEDEIWEALVSAQPDGGDDGSDAGFDDLDELDMASSDDDSPALSLDSDMEDGDEDMLEGSEDEEGDSDGLVAAAEDESEDEAKDEAKDKKKSRRKMLKSLPMFASVDDYAEMLAGEEDGL</sequence>
<feature type="compositionally biased region" description="Acidic residues" evidence="2">
    <location>
        <begin position="977"/>
        <end position="997"/>
    </location>
</feature>
<feature type="compositionally biased region" description="Acidic residues" evidence="2">
    <location>
        <begin position="946"/>
        <end position="970"/>
    </location>
</feature>
<dbReference type="EMBL" id="JAWRVI010000023">
    <property type="protein sequence ID" value="KAK4088761.1"/>
    <property type="molecule type" value="Genomic_DNA"/>
</dbReference>
<protein>
    <recommendedName>
        <fullName evidence="3">CCAAT-binding factor domain-containing protein</fullName>
    </recommendedName>
</protein>
<feature type="region of interest" description="Disordered" evidence="2">
    <location>
        <begin position="913"/>
        <end position="932"/>
    </location>
</feature>
<feature type="compositionally biased region" description="Basic and acidic residues" evidence="2">
    <location>
        <begin position="913"/>
        <end position="923"/>
    </location>
</feature>
<dbReference type="Pfam" id="PF03914">
    <property type="entry name" value="CBF"/>
    <property type="match status" value="1"/>
</dbReference>
<dbReference type="SUPFAM" id="SSF48371">
    <property type="entry name" value="ARM repeat"/>
    <property type="match status" value="1"/>
</dbReference>
<accession>A0A2U3DZD3</accession>
<keyword evidence="7" id="KW-1185">Reference proteome</keyword>
<dbReference type="EMBL" id="LCWV01000018">
    <property type="protein sequence ID" value="PWI67597.1"/>
    <property type="molecule type" value="Genomic_DNA"/>
</dbReference>